<organism evidence="3 4">
    <name type="scientific">Treponema lecithinolyticum ATCC 700332</name>
    <dbReference type="NCBI Taxonomy" id="1321815"/>
    <lineage>
        <taxon>Bacteria</taxon>
        <taxon>Pseudomonadati</taxon>
        <taxon>Spirochaetota</taxon>
        <taxon>Spirochaetia</taxon>
        <taxon>Spirochaetales</taxon>
        <taxon>Treponemataceae</taxon>
        <taxon>Treponema</taxon>
    </lineage>
</organism>
<evidence type="ECO:0000256" key="2">
    <source>
        <dbReference type="ARBA" id="ARBA00022801"/>
    </source>
</evidence>
<dbReference type="EMBL" id="AWVH01000005">
    <property type="protein sequence ID" value="ERJ94299.1"/>
    <property type="molecule type" value="Genomic_DNA"/>
</dbReference>
<dbReference type="RefSeq" id="WP_021686673.1">
    <property type="nucleotide sequence ID" value="NZ_KI260561.1"/>
</dbReference>
<reference evidence="3 4" key="1">
    <citation type="submission" date="2013-08" db="EMBL/GenBank/DDBJ databases">
        <authorList>
            <person name="Weinstock G."/>
            <person name="Sodergren E."/>
            <person name="Wylie T."/>
            <person name="Fulton L."/>
            <person name="Fulton R."/>
            <person name="Fronick C."/>
            <person name="O'Laughlin M."/>
            <person name="Godfrey J."/>
            <person name="Miner T."/>
            <person name="Herter B."/>
            <person name="Appelbaum E."/>
            <person name="Cordes M."/>
            <person name="Lek S."/>
            <person name="Wollam A."/>
            <person name="Pepin K.H."/>
            <person name="Palsikar V.B."/>
            <person name="Mitreva M."/>
            <person name="Wilson R.K."/>
        </authorList>
    </citation>
    <scope>NUCLEOTIDE SEQUENCE [LARGE SCALE GENOMIC DNA]</scope>
    <source>
        <strain evidence="3 4">ATCC 700332</strain>
    </source>
</reference>
<dbReference type="Pfam" id="PF13279">
    <property type="entry name" value="4HBT_2"/>
    <property type="match status" value="1"/>
</dbReference>
<dbReference type="CDD" id="cd00586">
    <property type="entry name" value="4HBT"/>
    <property type="match status" value="1"/>
</dbReference>
<keyword evidence="4" id="KW-1185">Reference proteome</keyword>
<name>A0ABN0P1V8_TRELE</name>
<dbReference type="SUPFAM" id="SSF54637">
    <property type="entry name" value="Thioesterase/thiol ester dehydrase-isomerase"/>
    <property type="match status" value="1"/>
</dbReference>
<gene>
    <name evidence="3" type="ORF">HMPREF9193_00271</name>
</gene>
<dbReference type="GO" id="GO:0016787">
    <property type="term" value="F:hydrolase activity"/>
    <property type="evidence" value="ECO:0007669"/>
    <property type="project" value="UniProtKB-KW"/>
</dbReference>
<comment type="similarity">
    <text evidence="1">Belongs to the 4-hydroxybenzoyl-CoA thioesterase family.</text>
</comment>
<accession>A0ABN0P1V8</accession>
<dbReference type="PANTHER" id="PTHR31793">
    <property type="entry name" value="4-HYDROXYBENZOYL-COA THIOESTERASE FAMILY MEMBER"/>
    <property type="match status" value="1"/>
</dbReference>
<evidence type="ECO:0000256" key="1">
    <source>
        <dbReference type="ARBA" id="ARBA00005953"/>
    </source>
</evidence>
<evidence type="ECO:0000313" key="3">
    <source>
        <dbReference type="EMBL" id="ERJ94299.1"/>
    </source>
</evidence>
<sequence length="140" mass="16214">MVHTAELTVRSYECDSYNHVNNAVYLNYLEYARMEFLHACGFDYKRVFEAGYYLYVTHIDIYYKGSAFLDDKLFIEVKPVKLKKLSGEFYQKIYKKDGTVCVEASVTWACVSSANGRPAKLPDEFLVPALYPEKTKEDSK</sequence>
<dbReference type="InterPro" id="IPR029069">
    <property type="entry name" value="HotDog_dom_sf"/>
</dbReference>
<dbReference type="Proteomes" id="UP000016649">
    <property type="component" value="Unassembled WGS sequence"/>
</dbReference>
<comment type="caution">
    <text evidence="3">The sequence shown here is derived from an EMBL/GenBank/DDBJ whole genome shotgun (WGS) entry which is preliminary data.</text>
</comment>
<keyword evidence="2 3" id="KW-0378">Hydrolase</keyword>
<dbReference type="NCBIfam" id="TIGR00051">
    <property type="entry name" value="YbgC/FadM family acyl-CoA thioesterase"/>
    <property type="match status" value="1"/>
</dbReference>
<dbReference type="InterPro" id="IPR006684">
    <property type="entry name" value="YbgC/YbaW"/>
</dbReference>
<dbReference type="PANTHER" id="PTHR31793:SF24">
    <property type="entry name" value="LONG-CHAIN ACYL-COA THIOESTERASE FADM"/>
    <property type="match status" value="1"/>
</dbReference>
<proteinExistence type="inferred from homology"/>
<dbReference type="InterPro" id="IPR050563">
    <property type="entry name" value="4-hydroxybenzoyl-CoA_TE"/>
</dbReference>
<evidence type="ECO:0000313" key="4">
    <source>
        <dbReference type="Proteomes" id="UP000016649"/>
    </source>
</evidence>
<protein>
    <submittedName>
        <fullName evidence="3">Acyl-CoA thioester hydrolase, YbgC/YbaW family</fullName>
    </submittedName>
</protein>
<dbReference type="PIRSF" id="PIRSF003230">
    <property type="entry name" value="YbgC"/>
    <property type="match status" value="1"/>
</dbReference>
<dbReference type="Gene3D" id="3.10.129.10">
    <property type="entry name" value="Hotdog Thioesterase"/>
    <property type="match status" value="1"/>
</dbReference>